<dbReference type="AlphaFoldDB" id="A0A9P6G9K3"/>
<dbReference type="EMBL" id="WJXW01000015">
    <property type="protein sequence ID" value="KAF9730189.1"/>
    <property type="molecule type" value="Genomic_DNA"/>
</dbReference>
<dbReference type="InterPro" id="IPR007889">
    <property type="entry name" value="HTH_Psq"/>
</dbReference>
<dbReference type="Pfam" id="PF05225">
    <property type="entry name" value="HTH_psq"/>
    <property type="match status" value="1"/>
</dbReference>
<dbReference type="SUPFAM" id="SSF46689">
    <property type="entry name" value="Homeodomain-like"/>
    <property type="match status" value="1"/>
</dbReference>
<gene>
    <name evidence="3" type="ORF">PMIN01_12122</name>
</gene>
<dbReference type="Gene3D" id="1.10.10.60">
    <property type="entry name" value="Homeodomain-like"/>
    <property type="match status" value="1"/>
</dbReference>
<evidence type="ECO:0000256" key="1">
    <source>
        <dbReference type="SAM" id="MobiDB-lite"/>
    </source>
</evidence>
<dbReference type="OrthoDB" id="5396311at2759"/>
<keyword evidence="4" id="KW-1185">Reference proteome</keyword>
<feature type="region of interest" description="Disordered" evidence="1">
    <location>
        <begin position="100"/>
        <end position="123"/>
    </location>
</feature>
<accession>A0A9P6G9K3</accession>
<name>A0A9P6G9K3_9PLEO</name>
<feature type="compositionally biased region" description="Polar residues" evidence="1">
    <location>
        <begin position="54"/>
        <end position="68"/>
    </location>
</feature>
<protein>
    <submittedName>
        <fullName evidence="3">Transposase</fullName>
    </submittedName>
</protein>
<reference evidence="3" key="1">
    <citation type="journal article" date="2020" name="Mol. Plant Microbe Interact.">
        <title>Genome Sequence of the Biocontrol Agent Coniothyrium minitans strain Conio (IMI 134523).</title>
        <authorList>
            <person name="Patel D."/>
            <person name="Shittu T.A."/>
            <person name="Baroncelli R."/>
            <person name="Muthumeenakshi S."/>
            <person name="Osborne T.H."/>
            <person name="Janganan T.K."/>
            <person name="Sreenivasaprasad S."/>
        </authorList>
    </citation>
    <scope>NUCLEOTIDE SEQUENCE</scope>
    <source>
        <strain evidence="3">Conio</strain>
    </source>
</reference>
<feature type="domain" description="HTH psq-type" evidence="2">
    <location>
        <begin position="70"/>
        <end position="108"/>
    </location>
</feature>
<organism evidence="3 4">
    <name type="scientific">Paraphaeosphaeria minitans</name>
    <dbReference type="NCBI Taxonomy" id="565426"/>
    <lineage>
        <taxon>Eukaryota</taxon>
        <taxon>Fungi</taxon>
        <taxon>Dikarya</taxon>
        <taxon>Ascomycota</taxon>
        <taxon>Pezizomycotina</taxon>
        <taxon>Dothideomycetes</taxon>
        <taxon>Pleosporomycetidae</taxon>
        <taxon>Pleosporales</taxon>
        <taxon>Massarineae</taxon>
        <taxon>Didymosphaeriaceae</taxon>
        <taxon>Paraphaeosphaeria</taxon>
    </lineage>
</organism>
<proteinExistence type="predicted"/>
<evidence type="ECO:0000259" key="2">
    <source>
        <dbReference type="Pfam" id="PF05225"/>
    </source>
</evidence>
<evidence type="ECO:0000313" key="4">
    <source>
        <dbReference type="Proteomes" id="UP000756921"/>
    </source>
</evidence>
<feature type="region of interest" description="Disordered" evidence="1">
    <location>
        <begin position="45"/>
        <end position="70"/>
    </location>
</feature>
<dbReference type="Proteomes" id="UP000756921">
    <property type="component" value="Unassembled WGS sequence"/>
</dbReference>
<dbReference type="InterPro" id="IPR009057">
    <property type="entry name" value="Homeodomain-like_sf"/>
</dbReference>
<sequence length="145" mass="16486">MGIAPQAPQQRLSLSGGFLLRVVWGELSQVATHKFHPDTLVIRTPHQNRDASSTERAMPPTQNTQQSQKEGRLALSIHAIQNKQVSSYRKAEKLYQISRSTLHDRVHGTQPQAQANAQKRKLHPTEEQALVEWILDLDQHEDFQP</sequence>
<comment type="caution">
    <text evidence="3">The sequence shown here is derived from an EMBL/GenBank/DDBJ whole genome shotgun (WGS) entry which is preliminary data.</text>
</comment>
<evidence type="ECO:0000313" key="3">
    <source>
        <dbReference type="EMBL" id="KAF9730189.1"/>
    </source>
</evidence>
<dbReference type="GO" id="GO:0003677">
    <property type="term" value="F:DNA binding"/>
    <property type="evidence" value="ECO:0007669"/>
    <property type="project" value="InterPro"/>
</dbReference>